<comment type="caution">
    <text evidence="2">The sequence shown here is derived from an EMBL/GenBank/DDBJ whole genome shotgun (WGS) entry which is preliminary data.</text>
</comment>
<protein>
    <submittedName>
        <fullName evidence="2">Uncharacterized protein</fullName>
    </submittedName>
</protein>
<gene>
    <name evidence="2" type="ORF">ElyMa_004042800</name>
</gene>
<evidence type="ECO:0000313" key="3">
    <source>
        <dbReference type="Proteomes" id="UP000762676"/>
    </source>
</evidence>
<name>A0AAV4G520_9GAST</name>
<reference evidence="2 3" key="1">
    <citation type="journal article" date="2021" name="Elife">
        <title>Chloroplast acquisition without the gene transfer in kleptoplastic sea slugs, Plakobranchus ocellatus.</title>
        <authorList>
            <person name="Maeda T."/>
            <person name="Takahashi S."/>
            <person name="Yoshida T."/>
            <person name="Shimamura S."/>
            <person name="Takaki Y."/>
            <person name="Nagai Y."/>
            <person name="Toyoda A."/>
            <person name="Suzuki Y."/>
            <person name="Arimoto A."/>
            <person name="Ishii H."/>
            <person name="Satoh N."/>
            <person name="Nishiyama T."/>
            <person name="Hasebe M."/>
            <person name="Maruyama T."/>
            <person name="Minagawa J."/>
            <person name="Obokata J."/>
            <person name="Shigenobu S."/>
        </authorList>
    </citation>
    <scope>NUCLEOTIDE SEQUENCE [LARGE SCALE GENOMIC DNA]</scope>
</reference>
<dbReference type="Proteomes" id="UP000762676">
    <property type="component" value="Unassembled WGS sequence"/>
</dbReference>
<dbReference type="AlphaFoldDB" id="A0AAV4G520"/>
<dbReference type="EMBL" id="BMAT01008214">
    <property type="protein sequence ID" value="GFR80321.1"/>
    <property type="molecule type" value="Genomic_DNA"/>
</dbReference>
<evidence type="ECO:0000313" key="2">
    <source>
        <dbReference type="EMBL" id="GFR80321.1"/>
    </source>
</evidence>
<feature type="region of interest" description="Disordered" evidence="1">
    <location>
        <begin position="1"/>
        <end position="41"/>
    </location>
</feature>
<evidence type="ECO:0000256" key="1">
    <source>
        <dbReference type="SAM" id="MobiDB-lite"/>
    </source>
</evidence>
<proteinExistence type="predicted"/>
<sequence>MQDNLTRPVRETGHAENRRRSNLGQRSKLGQRSNHDNSPAKCVLGYGALCVLTSEVTRQVRRPGVNTTRLTTSSYS</sequence>
<accession>A0AAV4G520</accession>
<feature type="compositionally biased region" description="Polar residues" evidence="1">
    <location>
        <begin position="22"/>
        <end position="32"/>
    </location>
</feature>
<organism evidence="2 3">
    <name type="scientific">Elysia marginata</name>
    <dbReference type="NCBI Taxonomy" id="1093978"/>
    <lineage>
        <taxon>Eukaryota</taxon>
        <taxon>Metazoa</taxon>
        <taxon>Spiralia</taxon>
        <taxon>Lophotrochozoa</taxon>
        <taxon>Mollusca</taxon>
        <taxon>Gastropoda</taxon>
        <taxon>Heterobranchia</taxon>
        <taxon>Euthyneura</taxon>
        <taxon>Panpulmonata</taxon>
        <taxon>Sacoglossa</taxon>
        <taxon>Placobranchoidea</taxon>
        <taxon>Plakobranchidae</taxon>
        <taxon>Elysia</taxon>
    </lineage>
</organism>
<keyword evidence="3" id="KW-1185">Reference proteome</keyword>
<feature type="compositionally biased region" description="Basic and acidic residues" evidence="1">
    <location>
        <begin position="8"/>
        <end position="19"/>
    </location>
</feature>